<dbReference type="InterPro" id="IPR023574">
    <property type="entry name" value="Ribosomal_uL4_dom_sf"/>
</dbReference>
<evidence type="ECO:0000256" key="3">
    <source>
        <dbReference type="ARBA" id="ARBA00023274"/>
    </source>
</evidence>
<gene>
    <name evidence="6" type="ORF">UU42_C0006G0053</name>
</gene>
<evidence type="ECO:0000313" key="7">
    <source>
        <dbReference type="Proteomes" id="UP000034676"/>
    </source>
</evidence>
<evidence type="ECO:0000313" key="6">
    <source>
        <dbReference type="EMBL" id="KKR92014.1"/>
    </source>
</evidence>
<dbReference type="Proteomes" id="UP000034676">
    <property type="component" value="Unassembled WGS sequence"/>
</dbReference>
<comment type="similarity">
    <text evidence="1">Belongs to the universal ribosomal protein uL4 family.</text>
</comment>
<evidence type="ECO:0000256" key="4">
    <source>
        <dbReference type="ARBA" id="ARBA00035244"/>
    </source>
</evidence>
<accession>A0A0G0UTC8</accession>
<dbReference type="Gene3D" id="3.40.1370.10">
    <property type="match status" value="1"/>
</dbReference>
<dbReference type="PANTHER" id="PTHR10746">
    <property type="entry name" value="50S RIBOSOMAL PROTEIN L4"/>
    <property type="match status" value="1"/>
</dbReference>
<dbReference type="EMBL" id="LCAO01000006">
    <property type="protein sequence ID" value="KKR92014.1"/>
    <property type="molecule type" value="Genomic_DNA"/>
</dbReference>
<protein>
    <recommendedName>
        <fullName evidence="4">Large ribosomal subunit protein uL4</fullName>
    </recommendedName>
    <alternativeName>
        <fullName evidence="5">50S ribosomal protein L4</fullName>
    </alternativeName>
</protein>
<dbReference type="GO" id="GO:0005840">
    <property type="term" value="C:ribosome"/>
    <property type="evidence" value="ECO:0007669"/>
    <property type="project" value="UniProtKB-KW"/>
</dbReference>
<dbReference type="SUPFAM" id="SSF52166">
    <property type="entry name" value="Ribosomal protein L4"/>
    <property type="match status" value="1"/>
</dbReference>
<sequence length="204" mass="22165">MSTAATFNIKGEKVDAVTLPKELFGVEVKPQLLAQAVRVWLSNQRKAFAKTKTRKDVAKTTAKMYKQKGTGRARHGSYAAPIFVGGGVAHGPSGEQNYKLSLSSKMRKLALLGALSAKASAHEIMVIEGSDKATGKTKQLAWLPEEKKLVILDKGQIKFKQAIRNLGQTVVRGPESLSAYEILANKQLILTKEVISSIKKIHVA</sequence>
<evidence type="ECO:0000256" key="5">
    <source>
        <dbReference type="ARBA" id="ARBA00035462"/>
    </source>
</evidence>
<evidence type="ECO:0000256" key="1">
    <source>
        <dbReference type="ARBA" id="ARBA00010528"/>
    </source>
</evidence>
<dbReference type="PANTHER" id="PTHR10746:SF6">
    <property type="entry name" value="LARGE RIBOSOMAL SUBUNIT PROTEIN UL4M"/>
    <property type="match status" value="1"/>
</dbReference>
<keyword evidence="3" id="KW-0687">Ribonucleoprotein</keyword>
<dbReference type="GO" id="GO:0006412">
    <property type="term" value="P:translation"/>
    <property type="evidence" value="ECO:0007669"/>
    <property type="project" value="InterPro"/>
</dbReference>
<dbReference type="GO" id="GO:0003735">
    <property type="term" value="F:structural constituent of ribosome"/>
    <property type="evidence" value="ECO:0007669"/>
    <property type="project" value="InterPro"/>
</dbReference>
<name>A0A0G0UTC8_9BACT</name>
<keyword evidence="2 6" id="KW-0689">Ribosomal protein</keyword>
<proteinExistence type="inferred from homology"/>
<comment type="caution">
    <text evidence="6">The sequence shown here is derived from an EMBL/GenBank/DDBJ whole genome shotgun (WGS) entry which is preliminary data.</text>
</comment>
<dbReference type="GO" id="GO:1990904">
    <property type="term" value="C:ribonucleoprotein complex"/>
    <property type="evidence" value="ECO:0007669"/>
    <property type="project" value="UniProtKB-KW"/>
</dbReference>
<dbReference type="InterPro" id="IPR002136">
    <property type="entry name" value="Ribosomal_uL4"/>
</dbReference>
<reference evidence="6 7" key="1">
    <citation type="journal article" date="2015" name="Nature">
        <title>rRNA introns, odd ribosomes, and small enigmatic genomes across a large radiation of phyla.</title>
        <authorList>
            <person name="Brown C.T."/>
            <person name="Hug L.A."/>
            <person name="Thomas B.C."/>
            <person name="Sharon I."/>
            <person name="Castelle C.J."/>
            <person name="Singh A."/>
            <person name="Wilkins M.J."/>
            <person name="Williams K.H."/>
            <person name="Banfield J.F."/>
        </authorList>
    </citation>
    <scope>NUCLEOTIDE SEQUENCE [LARGE SCALE GENOMIC DNA]</scope>
</reference>
<dbReference type="PATRIC" id="fig|1618555.3.peg.572"/>
<dbReference type="Pfam" id="PF00573">
    <property type="entry name" value="Ribosomal_L4"/>
    <property type="match status" value="1"/>
</dbReference>
<organism evidence="6 7">
    <name type="scientific">Candidatus Woesebacteria bacterium GW2011_GWA1_41_13b</name>
    <dbReference type="NCBI Taxonomy" id="1618555"/>
    <lineage>
        <taxon>Bacteria</taxon>
        <taxon>Candidatus Woeseibacteriota</taxon>
    </lineage>
</organism>
<evidence type="ECO:0000256" key="2">
    <source>
        <dbReference type="ARBA" id="ARBA00022980"/>
    </source>
</evidence>
<dbReference type="NCBIfam" id="TIGR03953">
    <property type="entry name" value="rplD_bact"/>
    <property type="match status" value="1"/>
</dbReference>
<dbReference type="InterPro" id="IPR013005">
    <property type="entry name" value="Ribosomal_uL4-like"/>
</dbReference>
<dbReference type="AlphaFoldDB" id="A0A0G0UTC8"/>